<evidence type="ECO:0000313" key="6">
    <source>
        <dbReference type="EMBL" id="KRN14536.1"/>
    </source>
</evidence>
<dbReference type="InterPro" id="IPR018077">
    <property type="entry name" value="Glyco_hydro_fam25_subgr"/>
</dbReference>
<organism evidence="5 7">
    <name type="scientific">Lactobacillus gigeriorum DSM 23908 = CRBIP 24.85</name>
    <dbReference type="NCBI Taxonomy" id="1423751"/>
    <lineage>
        <taxon>Bacteria</taxon>
        <taxon>Bacillati</taxon>
        <taxon>Bacillota</taxon>
        <taxon>Bacilli</taxon>
        <taxon>Lactobacillales</taxon>
        <taxon>Lactobacillaceae</taxon>
        <taxon>Lactobacillus</taxon>
    </lineage>
</organism>
<dbReference type="PATRIC" id="fig|1423751.3.peg.642"/>
<dbReference type="GO" id="GO:0016052">
    <property type="term" value="P:carbohydrate catabolic process"/>
    <property type="evidence" value="ECO:0007669"/>
    <property type="project" value="TreeGrafter"/>
</dbReference>
<dbReference type="RefSeq" id="WP_008474211.1">
    <property type="nucleotide sequence ID" value="NZ_AYZO01000002.1"/>
</dbReference>
<dbReference type="CDD" id="cd06415">
    <property type="entry name" value="GH25_Cpl1-like"/>
    <property type="match status" value="1"/>
</dbReference>
<dbReference type="GO" id="GO:0003796">
    <property type="term" value="F:lysozyme activity"/>
    <property type="evidence" value="ECO:0007669"/>
    <property type="project" value="InterPro"/>
</dbReference>
<dbReference type="PROSITE" id="PS51904">
    <property type="entry name" value="GLYCOSYL_HYDROL_F25_2"/>
    <property type="match status" value="1"/>
</dbReference>
<feature type="domain" description="S-layer protein C-terminal" evidence="4">
    <location>
        <begin position="265"/>
        <end position="321"/>
    </location>
</feature>
<dbReference type="PANTHER" id="PTHR34135:SF2">
    <property type="entry name" value="LYSOZYME"/>
    <property type="match status" value="1"/>
</dbReference>
<evidence type="ECO:0000313" key="8">
    <source>
        <dbReference type="Proteomes" id="UP000051521"/>
    </source>
</evidence>
<proteinExistence type="inferred from homology"/>
<evidence type="ECO:0000256" key="3">
    <source>
        <dbReference type="ARBA" id="ARBA00023295"/>
    </source>
</evidence>
<gene>
    <name evidence="5" type="ORF">BN52_00875</name>
    <name evidence="6" type="ORF">FC38_GL000619</name>
</gene>
<protein>
    <submittedName>
        <fullName evidence="5">Lysin</fullName>
    </submittedName>
</protein>
<dbReference type="Proteomes" id="UP000051521">
    <property type="component" value="Unassembled WGS sequence"/>
</dbReference>
<dbReference type="AlphaFoldDB" id="I7J3N7"/>
<dbReference type="InterPro" id="IPR002053">
    <property type="entry name" value="Glyco_hydro_25"/>
</dbReference>
<keyword evidence="8" id="KW-1185">Reference proteome</keyword>
<dbReference type="GO" id="GO:0009253">
    <property type="term" value="P:peptidoglycan catabolic process"/>
    <property type="evidence" value="ECO:0007669"/>
    <property type="project" value="InterPro"/>
</dbReference>
<dbReference type="Pfam" id="PF01183">
    <property type="entry name" value="Glyco_hydro_25"/>
    <property type="match status" value="1"/>
</dbReference>
<dbReference type="Gene3D" id="3.20.20.80">
    <property type="entry name" value="Glycosidases"/>
    <property type="match status" value="1"/>
</dbReference>
<dbReference type="STRING" id="1423751.FC38_GL000619"/>
<dbReference type="Proteomes" id="UP000009326">
    <property type="component" value="Unassembled WGS sequence"/>
</dbReference>
<sequence length="384" mass="41074">MRIRSKRLIKTIGSASIILLASGVAVPVISNSQNVVYAAKKKSVNARSYGVDVAVYQSSSVKSSANAGAQFAIVKVSEGTSYRNPKASAQIASAQSNSMLPMAYHFALFGANKSRAVAEAKYAVASAQASGLPKGSYIACDWETGDGNVVTGGKTASANAIIAFMQQIKDSGYQPLLYSGAYLLNHNINTAKVTNAFPNSLWVASYASMGRIDTPNFSYFPSMNGVIIWQFTDNWRGLNVDGNISLLPLSINGSASSQAPSTNEVSTGKTVMHKAYVYDQNGQRVAGKSYAAYTKVQVIGGMVAINGVNYYQVGENSYIKVDNVDGTKRILKNKAFVYNKKGKLVSSPAISQGTTVSTYGGTVTINGDKYYRIQKNRYIKASDF</sequence>
<dbReference type="InterPro" id="IPR017853">
    <property type="entry name" value="GH"/>
</dbReference>
<evidence type="ECO:0000259" key="4">
    <source>
        <dbReference type="Pfam" id="PF03217"/>
    </source>
</evidence>
<evidence type="ECO:0000256" key="1">
    <source>
        <dbReference type="ARBA" id="ARBA00010646"/>
    </source>
</evidence>
<name>I7J3N7_9LACO</name>
<keyword evidence="3" id="KW-0326">Glycosidase</keyword>
<comment type="caution">
    <text evidence="5">The sequence shown here is derived from an EMBL/GenBank/DDBJ whole genome shotgun (WGS) entry which is preliminary data.</text>
</comment>
<accession>I7J3N7</accession>
<dbReference type="SUPFAM" id="SSF51445">
    <property type="entry name" value="(Trans)glycosidases"/>
    <property type="match status" value="1"/>
</dbReference>
<dbReference type="EMBL" id="CAKC01000093">
    <property type="protein sequence ID" value="CCI87867.1"/>
    <property type="molecule type" value="Genomic_DNA"/>
</dbReference>
<evidence type="ECO:0000313" key="5">
    <source>
        <dbReference type="EMBL" id="CCI87867.1"/>
    </source>
</evidence>
<dbReference type="SMART" id="SM00641">
    <property type="entry name" value="Glyco_25"/>
    <property type="match status" value="2"/>
</dbReference>
<comment type="similarity">
    <text evidence="1">Belongs to the glycosyl hydrolase 25 family.</text>
</comment>
<reference evidence="5 7" key="1">
    <citation type="submission" date="2012-06" db="EMBL/GenBank/DDBJ databases">
        <title>Draft genome sequence of Lactobacillus gigeriorum CRBIP 24.85T, isolated from chicken crop.</title>
        <authorList>
            <person name="Cousin S."/>
            <person name="Ma L."/>
            <person name="Creno S."/>
            <person name="Clermont D."/>
            <person name="Loux V."/>
            <person name="Bizet C."/>
            <person name="Bouchier C."/>
        </authorList>
    </citation>
    <scope>NUCLEOTIDE SEQUENCE [LARGE SCALE GENOMIC DNA]</scope>
    <source>
        <strain evidence="7">CRBIP 24.85T</strain>
        <strain evidence="5">Type strain: CRBIP 24.85</strain>
    </source>
</reference>
<evidence type="ECO:0000313" key="7">
    <source>
        <dbReference type="Proteomes" id="UP000009326"/>
    </source>
</evidence>
<dbReference type="GO" id="GO:0016998">
    <property type="term" value="P:cell wall macromolecule catabolic process"/>
    <property type="evidence" value="ECO:0007669"/>
    <property type="project" value="InterPro"/>
</dbReference>
<keyword evidence="2" id="KW-0378">Hydrolase</keyword>
<evidence type="ECO:0000256" key="2">
    <source>
        <dbReference type="ARBA" id="ARBA00022801"/>
    </source>
</evidence>
<dbReference type="PANTHER" id="PTHR34135">
    <property type="entry name" value="LYSOZYME"/>
    <property type="match status" value="1"/>
</dbReference>
<reference evidence="6 8" key="2">
    <citation type="journal article" date="2015" name="Genome Announc.">
        <title>Expanding the biotechnology potential of lactobacilli through comparative genomics of 213 strains and associated genera.</title>
        <authorList>
            <person name="Sun Z."/>
            <person name="Harris H.M."/>
            <person name="McCann A."/>
            <person name="Guo C."/>
            <person name="Argimon S."/>
            <person name="Zhang W."/>
            <person name="Yang X."/>
            <person name="Jeffery I.B."/>
            <person name="Cooney J.C."/>
            <person name="Kagawa T.F."/>
            <person name="Liu W."/>
            <person name="Song Y."/>
            <person name="Salvetti E."/>
            <person name="Wrobel A."/>
            <person name="Rasinkangas P."/>
            <person name="Parkhill J."/>
            <person name="Rea M.C."/>
            <person name="O'Sullivan O."/>
            <person name="Ritari J."/>
            <person name="Douillard F.P."/>
            <person name="Paul Ross R."/>
            <person name="Yang R."/>
            <person name="Briner A.E."/>
            <person name="Felis G.E."/>
            <person name="de Vos W.M."/>
            <person name="Barrangou R."/>
            <person name="Klaenhammer T.R."/>
            <person name="Caufield P.W."/>
            <person name="Cui Y."/>
            <person name="Zhang H."/>
            <person name="O'Toole P.W."/>
        </authorList>
    </citation>
    <scope>NUCLEOTIDE SEQUENCE [LARGE SCALE GENOMIC DNA]</scope>
    <source>
        <strain evidence="6 8">DSM 23908</strain>
    </source>
</reference>
<dbReference type="EMBL" id="AYZO01000002">
    <property type="protein sequence ID" value="KRN14536.1"/>
    <property type="molecule type" value="Genomic_DNA"/>
</dbReference>
<feature type="domain" description="S-layer protein C-terminal" evidence="4">
    <location>
        <begin position="322"/>
        <end position="382"/>
    </location>
</feature>
<dbReference type="InterPro" id="IPR024968">
    <property type="entry name" value="SlpA_C_lactobacillus"/>
</dbReference>
<dbReference type="Pfam" id="PF03217">
    <property type="entry name" value="SlpA"/>
    <property type="match status" value="2"/>
</dbReference>